<proteinExistence type="predicted"/>
<evidence type="ECO:0000313" key="1">
    <source>
        <dbReference type="EMBL" id="GFH28250.1"/>
    </source>
</evidence>
<accession>A0A6A0A6S5</accession>
<sequence length="126" mass="14270">MRTIAGYQYKNVGGATTGSLSCSNWHTMVGIAIQIVAIRIHNVALGVASGNKVLRLVYKMLQPVYKVLQLVLQLPSKVLKLVYYMLQVAYKVLQLMHKVLKFTYEGVLLQRWGIRYKMGGNVQEQQ</sequence>
<protein>
    <submittedName>
        <fullName evidence="1">Uncharacterized protein</fullName>
    </submittedName>
</protein>
<gene>
    <name evidence="1" type="ORF">HaLaN_26714</name>
</gene>
<dbReference type="AlphaFoldDB" id="A0A6A0A6S5"/>
<dbReference type="Proteomes" id="UP000485058">
    <property type="component" value="Unassembled WGS sequence"/>
</dbReference>
<name>A0A6A0A6S5_HAELA</name>
<evidence type="ECO:0000313" key="2">
    <source>
        <dbReference type="Proteomes" id="UP000485058"/>
    </source>
</evidence>
<comment type="caution">
    <text evidence="1">The sequence shown here is derived from an EMBL/GenBank/DDBJ whole genome shotgun (WGS) entry which is preliminary data.</text>
</comment>
<organism evidence="1 2">
    <name type="scientific">Haematococcus lacustris</name>
    <name type="common">Green alga</name>
    <name type="synonym">Haematococcus pluvialis</name>
    <dbReference type="NCBI Taxonomy" id="44745"/>
    <lineage>
        <taxon>Eukaryota</taxon>
        <taxon>Viridiplantae</taxon>
        <taxon>Chlorophyta</taxon>
        <taxon>core chlorophytes</taxon>
        <taxon>Chlorophyceae</taxon>
        <taxon>CS clade</taxon>
        <taxon>Chlamydomonadales</taxon>
        <taxon>Haematococcaceae</taxon>
        <taxon>Haematococcus</taxon>
    </lineage>
</organism>
<keyword evidence="2" id="KW-1185">Reference proteome</keyword>
<dbReference type="PROSITE" id="PS51257">
    <property type="entry name" value="PROKAR_LIPOPROTEIN"/>
    <property type="match status" value="1"/>
</dbReference>
<dbReference type="EMBL" id="BLLF01003801">
    <property type="protein sequence ID" value="GFH28250.1"/>
    <property type="molecule type" value="Genomic_DNA"/>
</dbReference>
<reference evidence="1 2" key="1">
    <citation type="submission" date="2020-02" db="EMBL/GenBank/DDBJ databases">
        <title>Draft genome sequence of Haematococcus lacustris strain NIES-144.</title>
        <authorList>
            <person name="Morimoto D."/>
            <person name="Nakagawa S."/>
            <person name="Yoshida T."/>
            <person name="Sawayama S."/>
        </authorList>
    </citation>
    <scope>NUCLEOTIDE SEQUENCE [LARGE SCALE GENOMIC DNA]</scope>
    <source>
        <strain evidence="1 2">NIES-144</strain>
    </source>
</reference>